<comment type="similarity">
    <text evidence="11">Belongs to the ABC transporter superfamily. UvrA family.</text>
</comment>
<keyword evidence="3" id="KW-0677">Repeat</keyword>
<dbReference type="AlphaFoldDB" id="A0A2M9A857"/>
<evidence type="ECO:0000256" key="11">
    <source>
        <dbReference type="ARBA" id="ARBA00038000"/>
    </source>
</evidence>
<evidence type="ECO:0000256" key="5">
    <source>
        <dbReference type="ARBA" id="ARBA00022763"/>
    </source>
</evidence>
<evidence type="ECO:0000256" key="1">
    <source>
        <dbReference type="ARBA" id="ARBA00004496"/>
    </source>
</evidence>
<comment type="subcellular location">
    <subcellularLocation>
        <location evidence="1">Cytoplasm</location>
    </subcellularLocation>
</comment>
<dbReference type="Proteomes" id="UP000231134">
    <property type="component" value="Unassembled WGS sequence"/>
</dbReference>
<evidence type="ECO:0000256" key="12">
    <source>
        <dbReference type="ARBA" id="ARBA00039316"/>
    </source>
</evidence>
<evidence type="ECO:0000313" key="14">
    <source>
        <dbReference type="EMBL" id="PJJ41803.1"/>
    </source>
</evidence>
<comment type="caution">
    <text evidence="14">The sequence shown here is derived from an EMBL/GenBank/DDBJ whole genome shotgun (WGS) entry which is preliminary data.</text>
</comment>
<dbReference type="GO" id="GO:0003677">
    <property type="term" value="F:DNA binding"/>
    <property type="evidence" value="ECO:0007669"/>
    <property type="project" value="UniProtKB-KW"/>
</dbReference>
<dbReference type="InterPro" id="IPR027417">
    <property type="entry name" value="P-loop_NTPase"/>
</dbReference>
<dbReference type="PANTHER" id="PTHR43152:SF3">
    <property type="entry name" value="UVRABC SYSTEM PROTEIN A"/>
    <property type="match status" value="1"/>
</dbReference>
<proteinExistence type="inferred from homology"/>
<keyword evidence="9" id="KW-0238">DNA-binding</keyword>
<dbReference type="Gene3D" id="3.40.50.300">
    <property type="entry name" value="P-loop containing nucleotide triphosphate hydrolases"/>
    <property type="match status" value="2"/>
</dbReference>
<keyword evidence="10" id="KW-0234">DNA repair</keyword>
<keyword evidence="2" id="KW-0963">Cytoplasm</keyword>
<evidence type="ECO:0000256" key="9">
    <source>
        <dbReference type="ARBA" id="ARBA00023125"/>
    </source>
</evidence>
<accession>A0A2M9A857</accession>
<dbReference type="GO" id="GO:0006281">
    <property type="term" value="P:DNA repair"/>
    <property type="evidence" value="ECO:0007669"/>
    <property type="project" value="UniProtKB-KW"/>
</dbReference>
<evidence type="ECO:0000313" key="15">
    <source>
        <dbReference type="Proteomes" id="UP000231134"/>
    </source>
</evidence>
<dbReference type="GO" id="GO:0004518">
    <property type="term" value="F:nuclease activity"/>
    <property type="evidence" value="ECO:0007669"/>
    <property type="project" value="UniProtKB-KW"/>
</dbReference>
<keyword evidence="5" id="KW-0227">DNA damage</keyword>
<dbReference type="EMBL" id="PGEX01000001">
    <property type="protein sequence ID" value="PJJ41803.1"/>
    <property type="molecule type" value="Genomic_DNA"/>
</dbReference>
<sequence>MVIIEHNMDVIKCADWIIDLGPDAGVNGGEIIATGSPEEVAKNPKSLTGKFLAKVLSPKTEEAKSIARKKEVADCLDIQIVGARKHNLKNFSVTIPRHQLTVISGVSGSGKSSLAFHTLFAEGQRRFVETLSTYARRFLGRPDRGSVDFIRGLSPAIAIDQGSASKSPRSTVATLTEIYDYFRIL</sequence>
<evidence type="ECO:0000256" key="6">
    <source>
        <dbReference type="ARBA" id="ARBA00022769"/>
    </source>
</evidence>
<evidence type="ECO:0000256" key="8">
    <source>
        <dbReference type="ARBA" id="ARBA00022881"/>
    </source>
</evidence>
<evidence type="ECO:0000256" key="7">
    <source>
        <dbReference type="ARBA" id="ARBA00022840"/>
    </source>
</evidence>
<evidence type="ECO:0000256" key="10">
    <source>
        <dbReference type="ARBA" id="ARBA00023204"/>
    </source>
</evidence>
<dbReference type="GO" id="GO:0005524">
    <property type="term" value="F:ATP binding"/>
    <property type="evidence" value="ECO:0007669"/>
    <property type="project" value="UniProtKB-KW"/>
</dbReference>
<protein>
    <recommendedName>
        <fullName evidence="12">UvrABC system protein A</fullName>
    </recommendedName>
    <alternativeName>
        <fullName evidence="13">Excinuclease ABC subunit A</fullName>
    </alternativeName>
</protein>
<gene>
    <name evidence="14" type="ORF">BGX16_1801</name>
</gene>
<keyword evidence="4" id="KW-0547">Nucleotide-binding</keyword>
<keyword evidence="15" id="KW-1185">Reference proteome</keyword>
<evidence type="ECO:0000256" key="13">
    <source>
        <dbReference type="ARBA" id="ARBA00042156"/>
    </source>
</evidence>
<dbReference type="Gene3D" id="1.20.1580.10">
    <property type="entry name" value="ABC transporter ATPase like domain"/>
    <property type="match status" value="1"/>
</dbReference>
<name>A0A2M9A857_9BACT</name>
<evidence type="ECO:0000256" key="3">
    <source>
        <dbReference type="ARBA" id="ARBA00022737"/>
    </source>
</evidence>
<evidence type="ECO:0000256" key="4">
    <source>
        <dbReference type="ARBA" id="ARBA00022741"/>
    </source>
</evidence>
<dbReference type="PANTHER" id="PTHR43152">
    <property type="entry name" value="UVRABC SYSTEM PROTEIN A"/>
    <property type="match status" value="1"/>
</dbReference>
<keyword evidence="7" id="KW-0067">ATP-binding</keyword>
<keyword evidence="8" id="KW-0267">Excision nuclease</keyword>
<evidence type="ECO:0000256" key="2">
    <source>
        <dbReference type="ARBA" id="ARBA00022490"/>
    </source>
</evidence>
<keyword evidence="6" id="KW-0228">DNA excision</keyword>
<dbReference type="SUPFAM" id="SSF52540">
    <property type="entry name" value="P-loop containing nucleoside triphosphate hydrolases"/>
    <property type="match status" value="2"/>
</dbReference>
<dbReference type="GO" id="GO:0005737">
    <property type="term" value="C:cytoplasm"/>
    <property type="evidence" value="ECO:0007669"/>
    <property type="project" value="UniProtKB-SubCell"/>
</dbReference>
<reference evidence="14 15" key="1">
    <citation type="submission" date="2017-11" db="EMBL/GenBank/DDBJ databases">
        <title>Animal gut microbial communities from fecal samples from Wisconsin, USA.</title>
        <authorList>
            <person name="Neumann A."/>
        </authorList>
    </citation>
    <scope>NUCLEOTIDE SEQUENCE [LARGE SCALE GENOMIC DNA]</scope>
    <source>
        <strain evidence="14 15">UWS3</strain>
    </source>
</reference>
<organism evidence="14 15">
    <name type="scientific">Hallerella succinigenes</name>
    <dbReference type="NCBI Taxonomy" id="1896222"/>
    <lineage>
        <taxon>Bacteria</taxon>
        <taxon>Pseudomonadati</taxon>
        <taxon>Fibrobacterota</taxon>
        <taxon>Fibrobacteria</taxon>
        <taxon>Fibrobacterales</taxon>
        <taxon>Fibrobacteraceae</taxon>
        <taxon>Hallerella</taxon>
    </lineage>
</organism>
<dbReference type="RefSeq" id="WP_241899509.1">
    <property type="nucleotide sequence ID" value="NZ_PGEX01000001.1"/>
</dbReference>